<dbReference type="PROSITE" id="PS50929">
    <property type="entry name" value="ABC_TM1F"/>
    <property type="match status" value="1"/>
</dbReference>
<dbReference type="GO" id="GO:0016020">
    <property type="term" value="C:membrane"/>
    <property type="evidence" value="ECO:0007669"/>
    <property type="project" value="UniProtKB-SubCell"/>
</dbReference>
<keyword evidence="4 10" id="KW-0067">ATP-binding</keyword>
<dbReference type="InterPro" id="IPR003439">
    <property type="entry name" value="ABC_transporter-like_ATP-bd"/>
</dbReference>
<proteinExistence type="predicted"/>
<keyword evidence="5 7" id="KW-1133">Transmembrane helix</keyword>
<dbReference type="Proteomes" id="UP000053660">
    <property type="component" value="Unassembled WGS sequence"/>
</dbReference>
<dbReference type="OrthoDB" id="6500128at2759"/>
<dbReference type="PROSITE" id="PS00211">
    <property type="entry name" value="ABC_TRANSPORTER_1"/>
    <property type="match status" value="1"/>
</dbReference>
<gene>
    <name evidence="10" type="ORF">OESDEN_09925</name>
</gene>
<feature type="domain" description="ABC transmembrane type-1" evidence="9">
    <location>
        <begin position="1"/>
        <end position="119"/>
    </location>
</feature>
<dbReference type="GO" id="GO:0140359">
    <property type="term" value="F:ABC-type transporter activity"/>
    <property type="evidence" value="ECO:0007669"/>
    <property type="project" value="InterPro"/>
</dbReference>
<dbReference type="GO" id="GO:0005524">
    <property type="term" value="F:ATP binding"/>
    <property type="evidence" value="ECO:0007669"/>
    <property type="project" value="UniProtKB-KW"/>
</dbReference>
<evidence type="ECO:0000256" key="7">
    <source>
        <dbReference type="SAM" id="Phobius"/>
    </source>
</evidence>
<name>A0A0B1SZ33_OESDE</name>
<keyword evidence="11" id="KW-1185">Reference proteome</keyword>
<feature type="transmembrane region" description="Helical" evidence="7">
    <location>
        <begin position="61"/>
        <end position="80"/>
    </location>
</feature>
<feature type="domain" description="ABC transporter" evidence="8">
    <location>
        <begin position="152"/>
        <end position="366"/>
    </location>
</feature>
<dbReference type="SUPFAM" id="SSF52540">
    <property type="entry name" value="P-loop containing nucleoside triphosphate hydrolases"/>
    <property type="match status" value="1"/>
</dbReference>
<dbReference type="GO" id="GO:0016887">
    <property type="term" value="F:ATP hydrolysis activity"/>
    <property type="evidence" value="ECO:0007669"/>
    <property type="project" value="InterPro"/>
</dbReference>
<protein>
    <submittedName>
        <fullName evidence="10">ABC transporter, ATP-binding protein</fullName>
    </submittedName>
</protein>
<feature type="transmembrane region" description="Helical" evidence="7">
    <location>
        <begin position="92"/>
        <end position="111"/>
    </location>
</feature>
<evidence type="ECO:0000313" key="11">
    <source>
        <dbReference type="Proteomes" id="UP000053660"/>
    </source>
</evidence>
<dbReference type="Pfam" id="PF00005">
    <property type="entry name" value="ABC_tran"/>
    <property type="match status" value="1"/>
</dbReference>
<dbReference type="InterPro" id="IPR017871">
    <property type="entry name" value="ABC_transporter-like_CS"/>
</dbReference>
<evidence type="ECO:0000256" key="2">
    <source>
        <dbReference type="ARBA" id="ARBA00022692"/>
    </source>
</evidence>
<dbReference type="AlphaFoldDB" id="A0A0B1SZ33"/>
<dbReference type="InterPro" id="IPR003593">
    <property type="entry name" value="AAA+_ATPase"/>
</dbReference>
<organism evidence="10 11">
    <name type="scientific">Oesophagostomum dentatum</name>
    <name type="common">Nodular worm</name>
    <dbReference type="NCBI Taxonomy" id="61180"/>
    <lineage>
        <taxon>Eukaryota</taxon>
        <taxon>Metazoa</taxon>
        <taxon>Ecdysozoa</taxon>
        <taxon>Nematoda</taxon>
        <taxon>Chromadorea</taxon>
        <taxon>Rhabditida</taxon>
        <taxon>Rhabditina</taxon>
        <taxon>Rhabditomorpha</taxon>
        <taxon>Strongyloidea</taxon>
        <taxon>Strongylidae</taxon>
        <taxon>Oesophagostomum</taxon>
    </lineage>
</organism>
<comment type="subcellular location">
    <subcellularLocation>
        <location evidence="1">Membrane</location>
        <topology evidence="1">Multi-pass membrane protein</topology>
    </subcellularLocation>
</comment>
<dbReference type="InterPro" id="IPR027417">
    <property type="entry name" value="P-loop_NTPase"/>
</dbReference>
<dbReference type="PANTHER" id="PTHR24221:SF503">
    <property type="entry name" value="MITOCHONDRIAL POTASSIUM CHANNEL ATP-BINDING SUBUNIT"/>
    <property type="match status" value="1"/>
</dbReference>
<evidence type="ECO:0000256" key="4">
    <source>
        <dbReference type="ARBA" id="ARBA00022840"/>
    </source>
</evidence>
<dbReference type="InterPro" id="IPR011527">
    <property type="entry name" value="ABC1_TM_dom"/>
</dbReference>
<evidence type="ECO:0000313" key="10">
    <source>
        <dbReference type="EMBL" id="KHJ90234.1"/>
    </source>
</evidence>
<evidence type="ECO:0000256" key="3">
    <source>
        <dbReference type="ARBA" id="ARBA00022741"/>
    </source>
</evidence>
<dbReference type="PANTHER" id="PTHR24221">
    <property type="entry name" value="ATP-BINDING CASSETTE SUB-FAMILY B"/>
    <property type="match status" value="1"/>
</dbReference>
<keyword evidence="3" id="KW-0547">Nucleotide-binding</keyword>
<keyword evidence="6 7" id="KW-0472">Membrane</keyword>
<evidence type="ECO:0000256" key="6">
    <source>
        <dbReference type="ARBA" id="ARBA00023136"/>
    </source>
</evidence>
<accession>A0A0B1SZ33</accession>
<dbReference type="SMART" id="SM00382">
    <property type="entry name" value="AAA"/>
    <property type="match status" value="1"/>
</dbReference>
<dbReference type="Pfam" id="PF00664">
    <property type="entry name" value="ABC_membrane"/>
    <property type="match status" value="1"/>
</dbReference>
<dbReference type="EMBL" id="KN553237">
    <property type="protein sequence ID" value="KHJ90234.1"/>
    <property type="molecule type" value="Genomic_DNA"/>
</dbReference>
<reference evidence="10 11" key="1">
    <citation type="submission" date="2014-03" db="EMBL/GenBank/DDBJ databases">
        <title>Draft genome of the hookworm Oesophagostomum dentatum.</title>
        <authorList>
            <person name="Mitreva M."/>
        </authorList>
    </citation>
    <scope>NUCLEOTIDE SEQUENCE [LARGE SCALE GENOMIC DNA]</scope>
    <source>
        <strain evidence="10 11">OD-Hann</strain>
    </source>
</reference>
<evidence type="ECO:0000259" key="8">
    <source>
        <dbReference type="PROSITE" id="PS50893"/>
    </source>
</evidence>
<dbReference type="InterPro" id="IPR036640">
    <property type="entry name" value="ABC1_TM_sf"/>
</dbReference>
<dbReference type="Gene3D" id="3.40.50.300">
    <property type="entry name" value="P-loop containing nucleotide triphosphate hydrolases"/>
    <property type="match status" value="1"/>
</dbReference>
<sequence>MKKKMDISAEAGSVAEEAIMNAKTVAACNGQNHMVKKYEKTRKDGRPYAVQYSFISGFFEGLLYLQFYLFFAGGFLYGIISYYNGITITPGTIFIATGAVMMGSYLFGLMGPHLLAISKARIAASIIYETIDKGKEYINEEGEDIKECSGRVEFRNVHFKYPTRESEILKGISWRAEPGETVAFVGKSGCGKSTCIGLLTRLYDCSPNSVFIDGRDILSIKRSSLRKLIGIVQQEPCLFNGTIRENIELGRAINDRDIEEAARIANAHDFIMKLEKGYDTVIGAGSVALSGGQKQRLAIARALATKPRILLLDEATSALDSESEKIVQVIKFAHCLFCPLNCTDPLCGSPPDSPSLTRTTKPRCCDTVRS</sequence>
<evidence type="ECO:0000256" key="1">
    <source>
        <dbReference type="ARBA" id="ARBA00004141"/>
    </source>
</evidence>
<dbReference type="SUPFAM" id="SSF90123">
    <property type="entry name" value="ABC transporter transmembrane region"/>
    <property type="match status" value="1"/>
</dbReference>
<dbReference type="InterPro" id="IPR039421">
    <property type="entry name" value="Type_1_exporter"/>
</dbReference>
<dbReference type="PROSITE" id="PS50893">
    <property type="entry name" value="ABC_TRANSPORTER_2"/>
    <property type="match status" value="1"/>
</dbReference>
<keyword evidence="2 7" id="KW-0812">Transmembrane</keyword>
<evidence type="ECO:0000259" key="9">
    <source>
        <dbReference type="PROSITE" id="PS50929"/>
    </source>
</evidence>
<dbReference type="Gene3D" id="1.20.1560.10">
    <property type="entry name" value="ABC transporter type 1, transmembrane domain"/>
    <property type="match status" value="1"/>
</dbReference>
<evidence type="ECO:0000256" key="5">
    <source>
        <dbReference type="ARBA" id="ARBA00022989"/>
    </source>
</evidence>